<reference evidence="1" key="1">
    <citation type="submission" date="2014-09" db="EMBL/GenBank/DDBJ databases">
        <authorList>
            <person name="Magalhaes I.L.F."/>
            <person name="Oliveira U."/>
            <person name="Santos F.R."/>
            <person name="Vidigal T.H.D.A."/>
            <person name="Brescovit A.D."/>
            <person name="Santos A.J."/>
        </authorList>
    </citation>
    <scope>NUCLEOTIDE SEQUENCE</scope>
    <source>
        <tissue evidence="1">Shoot tissue taken approximately 20 cm above the soil surface</tissue>
    </source>
</reference>
<sequence>MTDELRQPAKLQSAGTKFVSKLAGTPGFAPGRGNHVYLIGF</sequence>
<protein>
    <submittedName>
        <fullName evidence="1">Uncharacterized protein</fullName>
    </submittedName>
</protein>
<organism evidence="1">
    <name type="scientific">Arundo donax</name>
    <name type="common">Giant reed</name>
    <name type="synonym">Donax arundinaceus</name>
    <dbReference type="NCBI Taxonomy" id="35708"/>
    <lineage>
        <taxon>Eukaryota</taxon>
        <taxon>Viridiplantae</taxon>
        <taxon>Streptophyta</taxon>
        <taxon>Embryophyta</taxon>
        <taxon>Tracheophyta</taxon>
        <taxon>Spermatophyta</taxon>
        <taxon>Magnoliopsida</taxon>
        <taxon>Liliopsida</taxon>
        <taxon>Poales</taxon>
        <taxon>Poaceae</taxon>
        <taxon>PACMAD clade</taxon>
        <taxon>Arundinoideae</taxon>
        <taxon>Arundineae</taxon>
        <taxon>Arundo</taxon>
    </lineage>
</organism>
<dbReference type="AlphaFoldDB" id="A0A0A9GV25"/>
<reference evidence="1" key="2">
    <citation type="journal article" date="2015" name="Data Brief">
        <title>Shoot transcriptome of the giant reed, Arundo donax.</title>
        <authorList>
            <person name="Barrero R.A."/>
            <person name="Guerrero F.D."/>
            <person name="Moolhuijzen P."/>
            <person name="Goolsby J.A."/>
            <person name="Tidwell J."/>
            <person name="Bellgard S.E."/>
            <person name="Bellgard M.I."/>
        </authorList>
    </citation>
    <scope>NUCLEOTIDE SEQUENCE</scope>
    <source>
        <tissue evidence="1">Shoot tissue taken approximately 20 cm above the soil surface</tissue>
    </source>
</reference>
<proteinExistence type="predicted"/>
<evidence type="ECO:0000313" key="1">
    <source>
        <dbReference type="EMBL" id="JAE24428.1"/>
    </source>
</evidence>
<accession>A0A0A9GV25</accession>
<dbReference type="EMBL" id="GBRH01173468">
    <property type="protein sequence ID" value="JAE24428.1"/>
    <property type="molecule type" value="Transcribed_RNA"/>
</dbReference>
<name>A0A0A9GV25_ARUDO</name>